<name>A0ACB7V4N4_DIOAL</name>
<keyword evidence="1" id="KW-0436">Ligase</keyword>
<keyword evidence="2" id="KW-1185">Reference proteome</keyword>
<proteinExistence type="predicted"/>
<accession>A0ACB7V4N4</accession>
<gene>
    <name evidence="1" type="ORF">IHE45_11G006200</name>
</gene>
<evidence type="ECO:0000313" key="2">
    <source>
        <dbReference type="Proteomes" id="UP000827976"/>
    </source>
</evidence>
<protein>
    <submittedName>
        <fullName evidence="1">Glycyl-tRNA synthetase protein</fullName>
        <ecNumber evidence="1">6.1.1.14</ecNumber>
    </submittedName>
</protein>
<evidence type="ECO:0000313" key="1">
    <source>
        <dbReference type="EMBL" id="KAH7668357.1"/>
    </source>
</evidence>
<dbReference type="EMBL" id="CM037021">
    <property type="protein sequence ID" value="KAH7668357.1"/>
    <property type="molecule type" value="Genomic_DNA"/>
</dbReference>
<sequence length="1567" mass="173944">MDLNALLAPAPLAIRAQGAHPLLSQCLRRNACCFPRRPPRYRRWFPLRRYQASVSIPQLQSEELKARIRASSIPTFQQAIQRLQEYWASVGCTVMQCSNTEVGAGTMNPLTFLRVLGPEPWNVAYVEPSIRPDDSRYGDNPNRLQRHTQFQVILKPDPGNSQDLFIGSLSTLGIDVNEHDIRFVEDNWESPVLGAWGLGWEVWMDGMEITQFTYFQQAGSLPLLPVSVEITYGLERILMLLQGVDHFKKIKYADGITYGELFLENEKEMSAYYLQHANIGHIQNHFENFEEEARALLSLGLAIPAYDQLLKTSHAFNILDSRGFIGVTERARYFGRMRSLARQCAQLWVKTRETLGHPLGICSEVNNVDHPKTIKEQVEKVGVNPKEFVLEIGTEEMPPGDVIDASEQLKISIVQMLDKQRLAHGEVSAWGTPRRLVIHVQSLWLKQAENELEIRGPPLAKAFDQQGNPTKAAEGFCRKYSFSTDDMYKQLDGKTEYVYVRVKESTRFALEVLAEELPKIISNISFPKSMRWNSKFTFSRPIRWILALHGDNIVPFVFAGVISGRLSCGLRNSASAVFEVESAETHSNYLVKTGVLIDMKERKENIVRDSTSLAVGVGGCIVMDDNLLNEVANLVEAPVPVLGKFDESFLELPKDILIMVMQKHQRYFHLIDDSSNKLLPYFIAVANGVIDKVVVTKGNEAVLRARYEDAKFFYRLDIQKKFSEFRRELSGILFHEKLGTMLDKVSRIEKTVGKLCTALGLSRTFVPVLEEAAGLAMSDLATSVVTEFTSLAGIMGRYYALRDGYSQQVADSLFEITLPRFSGDTLPKTEVGIVLAIADRLDSLVGLFGVGCQPSSTSDPFGLRRIAYGLVQVLVENNKNLDLRNALQLVAHVQPIKIEEYILHDVHQFILRRLEQLLVDKGISSEIVRSVLSERSNSPCLAAKSAIEMEALAGGDLFLKVIEAYSRPTRIIRGKDIGIDVEVSEAAFESDEERALWSAYLAVESEIHPGVDIGVFLNISSQLSQPLEDFFEHVYVMAVSAYMLGEYSHLLARRPGCSPKEIFAIINDKLSTVSPPTIAILLSTYAEILMHTQPPDPELQEQVWAIFRKYESYIDVEIQQRAVEYFALSRKGAALVDISAEMPKFPERQSALLKKAEDTEVDSAEQSAIKLGSQQQMSNALVVTDQHPPSASVPVSQPGPVKVPSQNLEGSSPDQGMAKVNGTVDKIDTQPVPSADLLGDLLGPLAIEGPPGTTPSEEQNPISGYEASPNSTDALALSTITEESDSVQPISNVADRFHALCLKDSGVPYEEDPYIQIGLKAEWRAHLGRLVLFLGNKNTSPLVSVRALILPPAHLKMELSMVPETIPPRAQVQCPLEVVNQRASRDVAVLDFSYKFGTIAVNIKLRLPAVLNKFLQPISVSAEEFFPQWKSLSGPPLKLQEVVKGVKPMPIPELANLFTNLQLAVTPGLDTNPNNLVASTTFFSDSTKAMLCLIRIETDPSDRTQLRLTIASGDPALTFELKELIKEYMISVPTASPVPTPSPAPLQPQLPPVADPNDPGAMLAGLL</sequence>
<dbReference type="Proteomes" id="UP000827976">
    <property type="component" value="Chromosome 11"/>
</dbReference>
<organism evidence="1 2">
    <name type="scientific">Dioscorea alata</name>
    <name type="common">Purple yam</name>
    <dbReference type="NCBI Taxonomy" id="55571"/>
    <lineage>
        <taxon>Eukaryota</taxon>
        <taxon>Viridiplantae</taxon>
        <taxon>Streptophyta</taxon>
        <taxon>Embryophyta</taxon>
        <taxon>Tracheophyta</taxon>
        <taxon>Spermatophyta</taxon>
        <taxon>Magnoliopsida</taxon>
        <taxon>Liliopsida</taxon>
        <taxon>Dioscoreales</taxon>
        <taxon>Dioscoreaceae</taxon>
        <taxon>Dioscorea</taxon>
    </lineage>
</organism>
<dbReference type="EC" id="6.1.1.14" evidence="1"/>
<comment type="caution">
    <text evidence="1">The sequence shown here is derived from an EMBL/GenBank/DDBJ whole genome shotgun (WGS) entry which is preliminary data.</text>
</comment>
<reference evidence="2" key="1">
    <citation type="journal article" date="2022" name="Nat. Commun.">
        <title>Chromosome evolution and the genetic basis of agronomically important traits in greater yam.</title>
        <authorList>
            <person name="Bredeson J.V."/>
            <person name="Lyons J.B."/>
            <person name="Oniyinde I.O."/>
            <person name="Okereke N.R."/>
            <person name="Kolade O."/>
            <person name="Nnabue I."/>
            <person name="Nwadili C.O."/>
            <person name="Hribova E."/>
            <person name="Parker M."/>
            <person name="Nwogha J."/>
            <person name="Shu S."/>
            <person name="Carlson J."/>
            <person name="Kariba R."/>
            <person name="Muthemba S."/>
            <person name="Knop K."/>
            <person name="Barton G.J."/>
            <person name="Sherwood A.V."/>
            <person name="Lopez-Montes A."/>
            <person name="Asiedu R."/>
            <person name="Jamnadass R."/>
            <person name="Muchugi A."/>
            <person name="Goodstein D."/>
            <person name="Egesi C.N."/>
            <person name="Featherston J."/>
            <person name="Asfaw A."/>
            <person name="Simpson G.G."/>
            <person name="Dolezel J."/>
            <person name="Hendre P.S."/>
            <person name="Van Deynze A."/>
            <person name="Kumar P.L."/>
            <person name="Obidiegwu J.E."/>
            <person name="Bhattacharjee R."/>
            <person name="Rokhsar D.S."/>
        </authorList>
    </citation>
    <scope>NUCLEOTIDE SEQUENCE [LARGE SCALE GENOMIC DNA]</scope>
    <source>
        <strain evidence="2">cv. TDa95/00328</strain>
    </source>
</reference>